<dbReference type="GO" id="GO:0008270">
    <property type="term" value="F:zinc ion binding"/>
    <property type="evidence" value="ECO:0007669"/>
    <property type="project" value="UniProtKB-KW"/>
</dbReference>
<sequence length="388" mass="44390">MKKYHKGTHLENLAWGATKACRQVEKQYFLDKMQEGDPAAKAWLDMEPHETWCRSHFDFTSKCEHITNNFSESFNWWIVKIRDKPLDKAIERLNLMLMKLHNKRRIKARAWDQRGLVPKALMHIEKLKIHYGEYDFEGEDDDGFVSIGTNGGRWKLNLLTHTCECNEWHLSGLPCIHAASVIIPMSKYHHVSSYAVTYSGVVHVVTDSSNWGKLQNLKHGEVKIEAETMAVAVAEAMTLLKKVKHLMFVLVEEEVAAEAVAEAMTLFKKVKHLIFVLVEEEVVAEVVVEAITLFKKVKHLLFVLVEEEVVVVAEVEAIQGLMPSLHHKLDLWMTTHPNIAGERTLTQPSTQTSQTASAIVNLTPPNPTRTKENPYKKTFNACRQPWKH</sequence>
<keyword evidence="2 4" id="KW-0863">Zinc-finger</keyword>
<evidence type="ECO:0000259" key="5">
    <source>
        <dbReference type="PROSITE" id="PS50966"/>
    </source>
</evidence>
<evidence type="ECO:0000256" key="4">
    <source>
        <dbReference type="PROSITE-ProRule" id="PRU00325"/>
    </source>
</evidence>
<dbReference type="SMART" id="SM00575">
    <property type="entry name" value="ZnF_PMZ"/>
    <property type="match status" value="1"/>
</dbReference>
<evidence type="ECO:0000256" key="3">
    <source>
        <dbReference type="ARBA" id="ARBA00022833"/>
    </source>
</evidence>
<keyword evidence="1" id="KW-0479">Metal-binding</keyword>
<dbReference type="EMBL" id="JACGCM010001011">
    <property type="protein sequence ID" value="KAF6162752.1"/>
    <property type="molecule type" value="Genomic_DNA"/>
</dbReference>
<protein>
    <recommendedName>
        <fullName evidence="5">SWIM-type domain-containing protein</fullName>
    </recommendedName>
</protein>
<evidence type="ECO:0000313" key="6">
    <source>
        <dbReference type="EMBL" id="KAF6162752.1"/>
    </source>
</evidence>
<gene>
    <name evidence="6" type="ORF">GIB67_029021</name>
</gene>
<evidence type="ECO:0000256" key="1">
    <source>
        <dbReference type="ARBA" id="ARBA00022723"/>
    </source>
</evidence>
<dbReference type="Proteomes" id="UP000541444">
    <property type="component" value="Unassembled WGS sequence"/>
</dbReference>
<keyword evidence="3" id="KW-0862">Zinc</keyword>
<proteinExistence type="predicted"/>
<comment type="caution">
    <text evidence="6">The sequence shown here is derived from an EMBL/GenBank/DDBJ whole genome shotgun (WGS) entry which is preliminary data.</text>
</comment>
<feature type="domain" description="SWIM-type" evidence="5">
    <location>
        <begin position="154"/>
        <end position="186"/>
    </location>
</feature>
<dbReference type="InterPro" id="IPR007527">
    <property type="entry name" value="Znf_SWIM"/>
</dbReference>
<accession>A0A7J7N6T3</accession>
<dbReference type="PANTHER" id="PTHR31973:SF187">
    <property type="entry name" value="MUTATOR TRANSPOSASE MUDRA PROTEIN"/>
    <property type="match status" value="1"/>
</dbReference>
<dbReference type="OrthoDB" id="785835at2759"/>
<reference evidence="6 7" key="1">
    <citation type="journal article" date="2020" name="IScience">
        <title>Genome Sequencing of the Endangered Kingdonia uniflora (Circaeasteraceae, Ranunculales) Reveals Potential Mechanisms of Evolutionary Specialization.</title>
        <authorList>
            <person name="Sun Y."/>
            <person name="Deng T."/>
            <person name="Zhang A."/>
            <person name="Moore M.J."/>
            <person name="Landis J.B."/>
            <person name="Lin N."/>
            <person name="Zhang H."/>
            <person name="Zhang X."/>
            <person name="Huang J."/>
            <person name="Zhang X."/>
            <person name="Sun H."/>
            <person name="Wang H."/>
        </authorList>
    </citation>
    <scope>NUCLEOTIDE SEQUENCE [LARGE SCALE GENOMIC DNA]</scope>
    <source>
        <strain evidence="6">TB1705</strain>
        <tissue evidence="6">Leaf</tissue>
    </source>
</reference>
<evidence type="ECO:0000256" key="2">
    <source>
        <dbReference type="ARBA" id="ARBA00022771"/>
    </source>
</evidence>
<evidence type="ECO:0000313" key="7">
    <source>
        <dbReference type="Proteomes" id="UP000541444"/>
    </source>
</evidence>
<dbReference type="InterPro" id="IPR006564">
    <property type="entry name" value="Znf_PMZ"/>
</dbReference>
<dbReference type="PROSITE" id="PS50966">
    <property type="entry name" value="ZF_SWIM"/>
    <property type="match status" value="1"/>
</dbReference>
<name>A0A7J7N6T3_9MAGN</name>
<dbReference type="Pfam" id="PF04434">
    <property type="entry name" value="SWIM"/>
    <property type="match status" value="1"/>
</dbReference>
<keyword evidence="7" id="KW-1185">Reference proteome</keyword>
<organism evidence="6 7">
    <name type="scientific">Kingdonia uniflora</name>
    <dbReference type="NCBI Taxonomy" id="39325"/>
    <lineage>
        <taxon>Eukaryota</taxon>
        <taxon>Viridiplantae</taxon>
        <taxon>Streptophyta</taxon>
        <taxon>Embryophyta</taxon>
        <taxon>Tracheophyta</taxon>
        <taxon>Spermatophyta</taxon>
        <taxon>Magnoliopsida</taxon>
        <taxon>Ranunculales</taxon>
        <taxon>Circaeasteraceae</taxon>
        <taxon>Kingdonia</taxon>
    </lineage>
</organism>
<dbReference type="AlphaFoldDB" id="A0A7J7N6T3"/>
<dbReference type="PANTHER" id="PTHR31973">
    <property type="entry name" value="POLYPROTEIN, PUTATIVE-RELATED"/>
    <property type="match status" value="1"/>
</dbReference>